<evidence type="ECO:0000256" key="6">
    <source>
        <dbReference type="RuleBase" id="RU366011"/>
    </source>
</evidence>
<keyword evidence="9" id="KW-1185">Reference proteome</keyword>
<keyword evidence="1 6" id="KW-0575">Peroxidase</keyword>
<dbReference type="AlphaFoldDB" id="A0A7X4K6M2"/>
<dbReference type="GO" id="GO:0008379">
    <property type="term" value="F:thioredoxin peroxidase activity"/>
    <property type="evidence" value="ECO:0007669"/>
    <property type="project" value="InterPro"/>
</dbReference>
<organism evidence="8 9">
    <name type="scientific">Novosphingobium silvae</name>
    <dbReference type="NCBI Taxonomy" id="2692619"/>
    <lineage>
        <taxon>Bacteria</taxon>
        <taxon>Pseudomonadati</taxon>
        <taxon>Pseudomonadota</taxon>
        <taxon>Alphaproteobacteria</taxon>
        <taxon>Sphingomonadales</taxon>
        <taxon>Sphingomonadaceae</taxon>
        <taxon>Novosphingobium</taxon>
    </lineage>
</organism>
<dbReference type="InterPro" id="IPR013740">
    <property type="entry name" value="Redoxin"/>
</dbReference>
<comment type="similarity">
    <text evidence="6">Belongs to the peroxiredoxin family. Prx5 subfamily.</text>
</comment>
<dbReference type="GO" id="GO:0045454">
    <property type="term" value="P:cell redox homeostasis"/>
    <property type="evidence" value="ECO:0007669"/>
    <property type="project" value="TreeGrafter"/>
</dbReference>
<evidence type="ECO:0000256" key="4">
    <source>
        <dbReference type="ARBA" id="ARBA00023284"/>
    </source>
</evidence>
<dbReference type="EMBL" id="WVTD01000006">
    <property type="protein sequence ID" value="MYL98151.1"/>
    <property type="molecule type" value="Genomic_DNA"/>
</dbReference>
<dbReference type="PANTHER" id="PTHR10430">
    <property type="entry name" value="PEROXIREDOXIN"/>
    <property type="match status" value="1"/>
</dbReference>
<comment type="caution">
    <text evidence="8">The sequence shown here is derived from an EMBL/GenBank/DDBJ whole genome shotgun (WGS) entry which is preliminary data.</text>
</comment>
<dbReference type="Pfam" id="PF08534">
    <property type="entry name" value="Redoxin"/>
    <property type="match status" value="1"/>
</dbReference>
<proteinExistence type="inferred from homology"/>
<sequence>MTIAVGDKLPDVKLIKVGEGGPEPVQAAEYFAGKRVALFAVPGAFTPTCSAKHLPGFVEKAAELKAKGIDEIACTSVNDAFVMSAWAKSSEAADVTMLADGNGEFAKAADLVMDGSGFGMGLRSQRYSMVVNDGVVEQLNVEAPGTFEVSSADYLLGKL</sequence>
<feature type="active site" description="Cysteine sulfenic acid (-SOH) intermediate" evidence="5">
    <location>
        <position position="49"/>
    </location>
</feature>
<dbReference type="RefSeq" id="WP_160985786.1">
    <property type="nucleotide sequence ID" value="NZ_WVTD01000006.1"/>
</dbReference>
<dbReference type="Proteomes" id="UP000465810">
    <property type="component" value="Unassembled WGS sequence"/>
</dbReference>
<dbReference type="PROSITE" id="PS51352">
    <property type="entry name" value="THIOREDOXIN_2"/>
    <property type="match status" value="1"/>
</dbReference>
<reference evidence="8 9" key="1">
    <citation type="submission" date="2019-12" db="EMBL/GenBank/DDBJ databases">
        <authorList>
            <person name="Feng G."/>
            <person name="Zhu H."/>
        </authorList>
    </citation>
    <scope>NUCLEOTIDE SEQUENCE [LARGE SCALE GENOMIC DNA]</scope>
    <source>
        <strain evidence="8 9">FGD1</strain>
    </source>
</reference>
<dbReference type="EC" id="1.11.1.27" evidence="6"/>
<evidence type="ECO:0000313" key="9">
    <source>
        <dbReference type="Proteomes" id="UP000465810"/>
    </source>
</evidence>
<dbReference type="CDD" id="cd03013">
    <property type="entry name" value="PRX5_like"/>
    <property type="match status" value="1"/>
</dbReference>
<gene>
    <name evidence="8" type="ORF">GR702_10260</name>
</gene>
<dbReference type="InterPro" id="IPR013766">
    <property type="entry name" value="Thioredoxin_domain"/>
</dbReference>
<dbReference type="InterPro" id="IPR036249">
    <property type="entry name" value="Thioredoxin-like_sf"/>
</dbReference>
<accession>A0A7X4K6M2</accession>
<dbReference type="Gene3D" id="3.40.30.10">
    <property type="entry name" value="Glutaredoxin"/>
    <property type="match status" value="1"/>
</dbReference>
<dbReference type="FunFam" id="3.40.30.10:FF:000020">
    <property type="entry name" value="Peroxiredoxin"/>
    <property type="match status" value="1"/>
</dbReference>
<name>A0A7X4K6M2_9SPHN</name>
<evidence type="ECO:0000256" key="5">
    <source>
        <dbReference type="PIRSR" id="PIRSR637944-1"/>
    </source>
</evidence>
<keyword evidence="4 6" id="KW-0676">Redox-active center</keyword>
<evidence type="ECO:0000259" key="7">
    <source>
        <dbReference type="PROSITE" id="PS51352"/>
    </source>
</evidence>
<evidence type="ECO:0000256" key="1">
    <source>
        <dbReference type="ARBA" id="ARBA00022559"/>
    </source>
</evidence>
<protein>
    <recommendedName>
        <fullName evidence="6">Glutathione-dependent peroxiredoxin</fullName>
        <ecNumber evidence="6">1.11.1.27</ecNumber>
    </recommendedName>
</protein>
<dbReference type="PANTHER" id="PTHR10430:SF16">
    <property type="entry name" value="PEROXIREDOXIN-5, MITOCHONDRIAL"/>
    <property type="match status" value="1"/>
</dbReference>
<dbReference type="GO" id="GO:0005737">
    <property type="term" value="C:cytoplasm"/>
    <property type="evidence" value="ECO:0007669"/>
    <property type="project" value="TreeGrafter"/>
</dbReference>
<dbReference type="GO" id="GO:0042744">
    <property type="term" value="P:hydrogen peroxide catabolic process"/>
    <property type="evidence" value="ECO:0007669"/>
    <property type="project" value="TreeGrafter"/>
</dbReference>
<keyword evidence="2 6" id="KW-0049">Antioxidant</keyword>
<dbReference type="InterPro" id="IPR037944">
    <property type="entry name" value="PRX5-like"/>
</dbReference>
<dbReference type="GO" id="GO:0034599">
    <property type="term" value="P:cellular response to oxidative stress"/>
    <property type="evidence" value="ECO:0007669"/>
    <property type="project" value="InterPro"/>
</dbReference>
<evidence type="ECO:0000313" key="8">
    <source>
        <dbReference type="EMBL" id="MYL98151.1"/>
    </source>
</evidence>
<dbReference type="SUPFAM" id="SSF52833">
    <property type="entry name" value="Thioredoxin-like"/>
    <property type="match status" value="1"/>
</dbReference>
<feature type="domain" description="Thioredoxin" evidence="7">
    <location>
        <begin position="3"/>
        <end position="159"/>
    </location>
</feature>
<comment type="function">
    <text evidence="6">Thiol-specific peroxidase that catalyzes the reduction of hydrogen peroxide and organic hydroperoxides to water and alcohols, respectively. Plays a role in cell protection against oxidative stress by detoxifying peroxides.</text>
</comment>
<comment type="catalytic activity">
    <reaction evidence="6">
        <text>a hydroperoxide + 2 glutathione = an alcohol + glutathione disulfide + H2O</text>
        <dbReference type="Rhea" id="RHEA:62632"/>
        <dbReference type="ChEBI" id="CHEBI:15377"/>
        <dbReference type="ChEBI" id="CHEBI:30879"/>
        <dbReference type="ChEBI" id="CHEBI:35924"/>
        <dbReference type="ChEBI" id="CHEBI:57925"/>
        <dbReference type="ChEBI" id="CHEBI:58297"/>
        <dbReference type="EC" id="1.11.1.27"/>
    </reaction>
</comment>
<evidence type="ECO:0000256" key="3">
    <source>
        <dbReference type="ARBA" id="ARBA00023002"/>
    </source>
</evidence>
<evidence type="ECO:0000256" key="2">
    <source>
        <dbReference type="ARBA" id="ARBA00022862"/>
    </source>
</evidence>
<keyword evidence="3 6" id="KW-0560">Oxidoreductase</keyword>